<keyword evidence="2 11" id="KW-0723">Serine/threonine-protein kinase</keyword>
<dbReference type="PROSITE" id="PS00107">
    <property type="entry name" value="PROTEIN_KINASE_ATP"/>
    <property type="match status" value="1"/>
</dbReference>
<name>A0A8J7C5L7_9BACT</name>
<keyword evidence="9" id="KW-0812">Transmembrane</keyword>
<keyword evidence="3" id="KW-0808">Transferase</keyword>
<feature type="transmembrane region" description="Helical" evidence="9">
    <location>
        <begin position="352"/>
        <end position="375"/>
    </location>
</feature>
<dbReference type="PROSITE" id="PS50011">
    <property type="entry name" value="PROTEIN_KINASE_DOM"/>
    <property type="match status" value="1"/>
</dbReference>
<dbReference type="PANTHER" id="PTHR43289:SF34">
    <property type="entry name" value="SERINE_THREONINE-PROTEIN KINASE YBDM-RELATED"/>
    <property type="match status" value="1"/>
</dbReference>
<accession>A0A8J7C5L7</accession>
<evidence type="ECO:0000256" key="1">
    <source>
        <dbReference type="ARBA" id="ARBA00012513"/>
    </source>
</evidence>
<dbReference type="CDD" id="cd14014">
    <property type="entry name" value="STKc_PknB_like"/>
    <property type="match status" value="1"/>
</dbReference>
<comment type="caution">
    <text evidence="11">The sequence shown here is derived from an EMBL/GenBank/DDBJ whole genome shotgun (WGS) entry which is preliminary data.</text>
</comment>
<dbReference type="AlphaFoldDB" id="A0A8J7C5L7"/>
<evidence type="ECO:0000256" key="5">
    <source>
        <dbReference type="ARBA" id="ARBA00022777"/>
    </source>
</evidence>
<evidence type="ECO:0000256" key="9">
    <source>
        <dbReference type="SAM" id="Phobius"/>
    </source>
</evidence>
<dbReference type="EMBL" id="JACXWA010000107">
    <property type="protein sequence ID" value="MBD3870966.1"/>
    <property type="molecule type" value="Genomic_DNA"/>
</dbReference>
<evidence type="ECO:0000256" key="7">
    <source>
        <dbReference type="PROSITE-ProRule" id="PRU10141"/>
    </source>
</evidence>
<feature type="compositionally biased region" description="Polar residues" evidence="8">
    <location>
        <begin position="389"/>
        <end position="401"/>
    </location>
</feature>
<gene>
    <name evidence="11" type="ORF">IFJ97_06350</name>
</gene>
<dbReference type="InterPro" id="IPR008271">
    <property type="entry name" value="Ser/Thr_kinase_AS"/>
</dbReference>
<evidence type="ECO:0000256" key="2">
    <source>
        <dbReference type="ARBA" id="ARBA00022527"/>
    </source>
</evidence>
<dbReference type="InterPro" id="IPR000719">
    <property type="entry name" value="Prot_kinase_dom"/>
</dbReference>
<dbReference type="FunFam" id="1.10.510.10:FF:000021">
    <property type="entry name" value="Serine/threonine protein kinase"/>
    <property type="match status" value="1"/>
</dbReference>
<keyword evidence="6 7" id="KW-0067">ATP-binding</keyword>
<evidence type="ECO:0000313" key="11">
    <source>
        <dbReference type="EMBL" id="MBD3870966.1"/>
    </source>
</evidence>
<feature type="binding site" evidence="7">
    <location>
        <position position="37"/>
    </location>
    <ligand>
        <name>ATP</name>
        <dbReference type="ChEBI" id="CHEBI:30616"/>
    </ligand>
</feature>
<dbReference type="Proteomes" id="UP000598633">
    <property type="component" value="Unassembled WGS sequence"/>
</dbReference>
<feature type="compositionally biased region" description="Pro residues" evidence="8">
    <location>
        <begin position="479"/>
        <end position="490"/>
    </location>
</feature>
<protein>
    <recommendedName>
        <fullName evidence="1">non-specific serine/threonine protein kinase</fullName>
        <ecNumber evidence="1">2.7.11.1</ecNumber>
    </recommendedName>
</protein>
<dbReference type="GO" id="GO:0005524">
    <property type="term" value="F:ATP binding"/>
    <property type="evidence" value="ECO:0007669"/>
    <property type="project" value="UniProtKB-UniRule"/>
</dbReference>
<feature type="compositionally biased region" description="Low complexity" evidence="8">
    <location>
        <begin position="455"/>
        <end position="466"/>
    </location>
</feature>
<feature type="compositionally biased region" description="Polar residues" evidence="8">
    <location>
        <begin position="441"/>
        <end position="450"/>
    </location>
</feature>
<feature type="domain" description="Protein kinase" evidence="10">
    <location>
        <begin position="8"/>
        <end position="269"/>
    </location>
</feature>
<dbReference type="GO" id="GO:0004674">
    <property type="term" value="F:protein serine/threonine kinase activity"/>
    <property type="evidence" value="ECO:0007669"/>
    <property type="project" value="UniProtKB-KW"/>
</dbReference>
<dbReference type="Gene3D" id="1.10.510.10">
    <property type="entry name" value="Transferase(Phosphotransferase) domain 1"/>
    <property type="match status" value="1"/>
</dbReference>
<evidence type="ECO:0000256" key="6">
    <source>
        <dbReference type="ARBA" id="ARBA00022840"/>
    </source>
</evidence>
<feature type="region of interest" description="Disordered" evidence="8">
    <location>
        <begin position="283"/>
        <end position="311"/>
    </location>
</feature>
<keyword evidence="4 7" id="KW-0547">Nucleotide-binding</keyword>
<dbReference type="PROSITE" id="PS00108">
    <property type="entry name" value="PROTEIN_KINASE_ST"/>
    <property type="match status" value="1"/>
</dbReference>
<keyword evidence="5 11" id="KW-0418">Kinase</keyword>
<evidence type="ECO:0000256" key="8">
    <source>
        <dbReference type="SAM" id="MobiDB-lite"/>
    </source>
</evidence>
<dbReference type="EC" id="2.7.11.1" evidence="1"/>
<evidence type="ECO:0000256" key="3">
    <source>
        <dbReference type="ARBA" id="ARBA00022679"/>
    </source>
</evidence>
<keyword evidence="9" id="KW-1133">Transmembrane helix</keyword>
<reference evidence="11 12" key="1">
    <citation type="submission" date="2020-08" db="EMBL/GenBank/DDBJ databases">
        <title>Acidobacteriota in marine sediments use diverse sulfur dissimilation pathways.</title>
        <authorList>
            <person name="Wasmund K."/>
        </authorList>
    </citation>
    <scope>NUCLEOTIDE SEQUENCE [LARGE SCALE GENOMIC DNA]</scope>
    <source>
        <strain evidence="11">MAG AM3-A</strain>
    </source>
</reference>
<dbReference type="InterPro" id="IPR017441">
    <property type="entry name" value="Protein_kinase_ATP_BS"/>
</dbReference>
<organism evidence="11 12">
    <name type="scientific">Candidatus Sulfomarinibacter kjeldsenii</name>
    <dbReference type="NCBI Taxonomy" id="2885994"/>
    <lineage>
        <taxon>Bacteria</taxon>
        <taxon>Pseudomonadati</taxon>
        <taxon>Acidobacteriota</taxon>
        <taxon>Thermoanaerobaculia</taxon>
        <taxon>Thermoanaerobaculales</taxon>
        <taxon>Candidatus Sulfomarinibacteraceae</taxon>
        <taxon>Candidatus Sulfomarinibacter</taxon>
    </lineage>
</organism>
<sequence length="633" mass="67380">MVDRIGHYRIVAELGRGGMGIVYKAHEESLNRFVAIKVLGEHLTEDPGHVERFLREARSAASLNHPNIVQIYAVSEEDGRHFFAMEYVSGSSLQQILRSSGPLEPIQVAKIALQTASGLRAAHEQGIIHRDIKPANLLIDDRGLVKIADFGLALVTSGVSRLTATGMFMGTPGYLSPEQCLDQDPDHRTDIYSLGVTLYEALSGKVPFTADSPLALLRQIVEVEPPDLGDLKPEVDPELRSIVALMMAKDRDLRVASCAELIGELEKFLEARGASGNLVERVAASAGSPTPPPPPPTATAELDSRPTRQVSSDAIAAGATAVTVPAAETEVPIVETSALEEPSSGTSSAKRLALVAAVVVLFGLAAVVAAGVFAWKSGLFKTAMGGRTSSTVAESETQPTHTETRPESAMESQDEADQLTTEVGAAMVSTAVEQGPEPTPQLVSPNSGRTESGMAGQVQGQQQVAVSTSPRVEPKQEPASPPPQMRPPPEGTVVIAVGETVLAGEAESVVEHTLAQAGITLVDENGIPGIAAFLGTDLAPEPGEIHRLLRPFAEYLVLVRVEYLGERPLVYMGQQDVAFQARVIMVPVDLQAGSAVAAPVRLRTEYTHLNAQRVAEKELRRPAYRIAQLLADR</sequence>
<evidence type="ECO:0000313" key="12">
    <source>
        <dbReference type="Proteomes" id="UP000598633"/>
    </source>
</evidence>
<feature type="region of interest" description="Disordered" evidence="8">
    <location>
        <begin position="389"/>
        <end position="418"/>
    </location>
</feature>
<dbReference type="SMART" id="SM00220">
    <property type="entry name" value="S_TKc"/>
    <property type="match status" value="1"/>
</dbReference>
<feature type="region of interest" description="Disordered" evidence="8">
    <location>
        <begin position="431"/>
        <end position="490"/>
    </location>
</feature>
<dbReference type="PANTHER" id="PTHR43289">
    <property type="entry name" value="MITOGEN-ACTIVATED PROTEIN KINASE KINASE KINASE 20-RELATED"/>
    <property type="match status" value="1"/>
</dbReference>
<evidence type="ECO:0000256" key="4">
    <source>
        <dbReference type="ARBA" id="ARBA00022741"/>
    </source>
</evidence>
<evidence type="ECO:0000259" key="10">
    <source>
        <dbReference type="PROSITE" id="PS50011"/>
    </source>
</evidence>
<dbReference type="Pfam" id="PF00069">
    <property type="entry name" value="Pkinase"/>
    <property type="match status" value="1"/>
</dbReference>
<dbReference type="Gene3D" id="3.30.200.20">
    <property type="entry name" value="Phosphorylase Kinase, domain 1"/>
    <property type="match status" value="1"/>
</dbReference>
<dbReference type="InterPro" id="IPR011009">
    <property type="entry name" value="Kinase-like_dom_sf"/>
</dbReference>
<keyword evidence="9" id="KW-0472">Membrane</keyword>
<proteinExistence type="predicted"/>
<dbReference type="SUPFAM" id="SSF56112">
    <property type="entry name" value="Protein kinase-like (PK-like)"/>
    <property type="match status" value="1"/>
</dbReference>